<dbReference type="Proteomes" id="UP000292302">
    <property type="component" value="Unassembled WGS sequence"/>
</dbReference>
<organism evidence="10 11">
    <name type="scientific">Phytopseudomonas daroniae</name>
    <dbReference type="NCBI Taxonomy" id="2487519"/>
    <lineage>
        <taxon>Bacteria</taxon>
        <taxon>Pseudomonadati</taxon>
        <taxon>Pseudomonadota</taxon>
        <taxon>Gammaproteobacteria</taxon>
        <taxon>Pseudomonadales</taxon>
        <taxon>Pseudomonadaceae</taxon>
        <taxon>Phytopseudomonas</taxon>
    </lineage>
</organism>
<dbReference type="PANTHER" id="PTHR30574">
    <property type="entry name" value="INNER MEMBRANE PROTEIN YEDE"/>
    <property type="match status" value="1"/>
</dbReference>
<feature type="transmembrane region" description="Helical" evidence="9">
    <location>
        <begin position="188"/>
        <end position="209"/>
    </location>
</feature>
<evidence type="ECO:0000313" key="10">
    <source>
        <dbReference type="EMBL" id="TBU79320.1"/>
    </source>
</evidence>
<dbReference type="Pfam" id="PF04143">
    <property type="entry name" value="Sulf_transp"/>
    <property type="match status" value="1"/>
</dbReference>
<keyword evidence="6 9" id="KW-1133">Transmembrane helix</keyword>
<feature type="transmembrane region" description="Helical" evidence="9">
    <location>
        <begin position="74"/>
        <end position="96"/>
    </location>
</feature>
<keyword evidence="7 9" id="KW-0472">Membrane</keyword>
<feature type="transmembrane region" description="Helical" evidence="9">
    <location>
        <begin position="116"/>
        <end position="141"/>
    </location>
</feature>
<evidence type="ECO:0000256" key="8">
    <source>
        <dbReference type="ARBA" id="ARBA00035655"/>
    </source>
</evidence>
<evidence type="ECO:0000256" key="5">
    <source>
        <dbReference type="ARBA" id="ARBA00022692"/>
    </source>
</evidence>
<proteinExistence type="inferred from homology"/>
<feature type="transmembrane region" description="Helical" evidence="9">
    <location>
        <begin position="7"/>
        <end position="29"/>
    </location>
</feature>
<protein>
    <submittedName>
        <fullName evidence="10">Uncharacterized protein</fullName>
    </submittedName>
</protein>
<feature type="transmembrane region" description="Helical" evidence="9">
    <location>
        <begin position="35"/>
        <end position="53"/>
    </location>
</feature>
<dbReference type="InterPro" id="IPR007272">
    <property type="entry name" value="Sulf_transp_TsuA/YedE"/>
</dbReference>
<dbReference type="OrthoDB" id="9794165at2"/>
<evidence type="ECO:0000256" key="4">
    <source>
        <dbReference type="ARBA" id="ARBA00022519"/>
    </source>
</evidence>
<evidence type="ECO:0000256" key="1">
    <source>
        <dbReference type="ARBA" id="ARBA00004429"/>
    </source>
</evidence>
<sequence>MEQPSMLTLRTGSATLIFFALAIAAWLLATPSNEGRVLSFSLLAGGLFGVLLQRSRFCFFCVSRDFIERRDPRGLLGILAALAVGTLGYHAAFGAFLPDPASGRLPPDAHIGPLSWVLALGATLFGLGMAISGSCISAHLYRLGEGALASVIALIGALIGFFLGFLCWNTLYLASIQEAPVIWLPAQLGYGGSLLLQLAVLGGLAHLLLRYRKHDEPGQPANRSLKNVSEAASARQKQAKKRSVQAVHEHFEPVFNAAMATQVVFQRPANSLRQLLFGARWLTWVGGALIGTLALASYLRVGPLGVTAELGSLSRTAANGLGWLPERLEGLDGFSGCATVVKETLLSNNGLFILGLVFAAWASALLAGDCAPRWPNAREALRNLVGGILLGWGGMLALGCTVGTLLSGIMAGAVSGWLFAVFCFIGLIAGLRLRRVIG</sequence>
<keyword evidence="5 9" id="KW-0812">Transmembrane</keyword>
<evidence type="ECO:0000256" key="9">
    <source>
        <dbReference type="SAM" id="Phobius"/>
    </source>
</evidence>
<dbReference type="GO" id="GO:0005886">
    <property type="term" value="C:plasma membrane"/>
    <property type="evidence" value="ECO:0007669"/>
    <property type="project" value="UniProtKB-SubCell"/>
</dbReference>
<name>A0A4Q9QKK3_9GAMM</name>
<feature type="transmembrane region" description="Helical" evidence="9">
    <location>
        <begin position="281"/>
        <end position="299"/>
    </location>
</feature>
<evidence type="ECO:0000256" key="3">
    <source>
        <dbReference type="ARBA" id="ARBA00022475"/>
    </source>
</evidence>
<keyword evidence="11" id="KW-1185">Reference proteome</keyword>
<keyword evidence="3" id="KW-1003">Cell membrane</keyword>
<comment type="caution">
    <text evidence="10">The sequence shown here is derived from an EMBL/GenBank/DDBJ whole genome shotgun (WGS) entry which is preliminary data.</text>
</comment>
<dbReference type="EMBL" id="QJUI01000010">
    <property type="protein sequence ID" value="TBU79320.1"/>
    <property type="molecule type" value="Genomic_DNA"/>
</dbReference>
<feature type="transmembrane region" description="Helical" evidence="9">
    <location>
        <begin position="405"/>
        <end position="431"/>
    </location>
</feature>
<dbReference type="PANTHER" id="PTHR30574:SF1">
    <property type="entry name" value="SULPHUR TRANSPORT DOMAIN-CONTAINING PROTEIN"/>
    <property type="match status" value="1"/>
</dbReference>
<feature type="transmembrane region" description="Helical" evidence="9">
    <location>
        <begin position="350"/>
        <end position="368"/>
    </location>
</feature>
<evidence type="ECO:0000256" key="2">
    <source>
        <dbReference type="ARBA" id="ARBA00022448"/>
    </source>
</evidence>
<keyword evidence="4" id="KW-0997">Cell inner membrane</keyword>
<comment type="similarity">
    <text evidence="8">Belongs to the TsuA/YedE (TC 9.B.102) family.</text>
</comment>
<comment type="subcellular location">
    <subcellularLocation>
        <location evidence="1">Cell inner membrane</location>
        <topology evidence="1">Multi-pass membrane protein</topology>
    </subcellularLocation>
</comment>
<keyword evidence="2" id="KW-0813">Transport</keyword>
<evidence type="ECO:0000256" key="7">
    <source>
        <dbReference type="ARBA" id="ARBA00023136"/>
    </source>
</evidence>
<feature type="transmembrane region" description="Helical" evidence="9">
    <location>
        <begin position="148"/>
        <end position="168"/>
    </location>
</feature>
<evidence type="ECO:0000256" key="6">
    <source>
        <dbReference type="ARBA" id="ARBA00022989"/>
    </source>
</evidence>
<accession>A0A4Q9QKK3</accession>
<reference evidence="10 11" key="1">
    <citation type="submission" date="2018-06" db="EMBL/GenBank/DDBJ databases">
        <title>Three novel Pseudomonas species isolated from symptomatic oak.</title>
        <authorList>
            <person name="Bueno-Gonzalez V."/>
            <person name="Brady C."/>
        </authorList>
    </citation>
    <scope>NUCLEOTIDE SEQUENCE [LARGE SCALE GENOMIC DNA]</scope>
    <source>
        <strain evidence="10 11">P9A</strain>
    </source>
</reference>
<gene>
    <name evidence="10" type="ORF">DNK06_12990</name>
</gene>
<evidence type="ECO:0000313" key="11">
    <source>
        <dbReference type="Proteomes" id="UP000292302"/>
    </source>
</evidence>
<dbReference type="AlphaFoldDB" id="A0A4Q9QKK3"/>
<feature type="transmembrane region" description="Helical" evidence="9">
    <location>
        <begin position="380"/>
        <end position="399"/>
    </location>
</feature>